<feature type="transmembrane region" description="Helical" evidence="1">
    <location>
        <begin position="85"/>
        <end position="107"/>
    </location>
</feature>
<keyword evidence="1" id="KW-1133">Transmembrane helix</keyword>
<dbReference type="GO" id="GO:0036503">
    <property type="term" value="P:ERAD pathway"/>
    <property type="evidence" value="ECO:0007669"/>
    <property type="project" value="TreeGrafter"/>
</dbReference>
<keyword evidence="1" id="KW-0472">Membrane</keyword>
<dbReference type="OMA" id="CPGIYCG"/>
<proteinExistence type="predicted"/>
<keyword evidence="3" id="KW-1185">Reference proteome</keyword>
<protein>
    <recommendedName>
        <fullName evidence="4">JNK1/MAPK8-associated membrane protein</fullName>
    </recommendedName>
</protein>
<name>H2YRZ5_CIOSA</name>
<feature type="transmembrane region" description="Helical" evidence="1">
    <location>
        <begin position="217"/>
        <end position="239"/>
    </location>
</feature>
<dbReference type="PANTHER" id="PTHR12740:SF4">
    <property type="entry name" value="JNK1_MAPK8-ASSOCIATED MEMBRANE PROTEIN"/>
    <property type="match status" value="1"/>
</dbReference>
<dbReference type="Pfam" id="PF05571">
    <property type="entry name" value="JAMP"/>
    <property type="match status" value="1"/>
</dbReference>
<dbReference type="HOGENOM" id="CLU_062918_1_0_1"/>
<dbReference type="GeneTree" id="ENSGT00390000018097"/>
<accession>H2YRZ5</accession>
<keyword evidence="1" id="KW-0812">Transmembrane</keyword>
<evidence type="ECO:0000313" key="3">
    <source>
        <dbReference type="Proteomes" id="UP000007875"/>
    </source>
</evidence>
<dbReference type="eggNOG" id="KOG3744">
    <property type="taxonomic scope" value="Eukaryota"/>
</dbReference>
<feature type="transmembrane region" description="Helical" evidence="1">
    <location>
        <begin position="189"/>
        <end position="211"/>
    </location>
</feature>
<dbReference type="InParanoid" id="H2YRZ5"/>
<dbReference type="GO" id="GO:0031625">
    <property type="term" value="F:ubiquitin protein ligase binding"/>
    <property type="evidence" value="ECO:0007669"/>
    <property type="project" value="TreeGrafter"/>
</dbReference>
<dbReference type="Proteomes" id="UP000007875">
    <property type="component" value="Unassembled WGS sequence"/>
</dbReference>
<reference evidence="3" key="1">
    <citation type="submission" date="2003-08" db="EMBL/GenBank/DDBJ databases">
        <authorList>
            <person name="Birren B."/>
            <person name="Nusbaum C."/>
            <person name="Abebe A."/>
            <person name="Abouelleil A."/>
            <person name="Adekoya E."/>
            <person name="Ait-zahra M."/>
            <person name="Allen N."/>
            <person name="Allen T."/>
            <person name="An P."/>
            <person name="Anderson M."/>
            <person name="Anderson S."/>
            <person name="Arachchi H."/>
            <person name="Armbruster J."/>
            <person name="Bachantsang P."/>
            <person name="Baldwin J."/>
            <person name="Barry A."/>
            <person name="Bayul T."/>
            <person name="Blitshsteyn B."/>
            <person name="Bloom T."/>
            <person name="Blye J."/>
            <person name="Boguslavskiy L."/>
            <person name="Borowsky M."/>
            <person name="Boukhgalter B."/>
            <person name="Brunache A."/>
            <person name="Butler J."/>
            <person name="Calixte N."/>
            <person name="Calvo S."/>
            <person name="Camarata J."/>
            <person name="Campo K."/>
            <person name="Chang J."/>
            <person name="Cheshatsang Y."/>
            <person name="Citroen M."/>
            <person name="Collymore A."/>
            <person name="Considine T."/>
            <person name="Cook A."/>
            <person name="Cooke P."/>
            <person name="Corum B."/>
            <person name="Cuomo C."/>
            <person name="David R."/>
            <person name="Dawoe T."/>
            <person name="Degray S."/>
            <person name="Dodge S."/>
            <person name="Dooley K."/>
            <person name="Dorje P."/>
            <person name="Dorjee K."/>
            <person name="Dorris L."/>
            <person name="Duffey N."/>
            <person name="Dupes A."/>
            <person name="Elkins T."/>
            <person name="Engels R."/>
            <person name="Erickson J."/>
            <person name="Farina A."/>
            <person name="Faro S."/>
            <person name="Ferreira P."/>
            <person name="Fischer H."/>
            <person name="Fitzgerald M."/>
            <person name="Foley K."/>
            <person name="Gage D."/>
            <person name="Galagan J."/>
            <person name="Gearin G."/>
            <person name="Gnerre S."/>
            <person name="Gnirke A."/>
            <person name="Goyette A."/>
            <person name="Graham J."/>
            <person name="Grandbois E."/>
            <person name="Gyaltsen K."/>
            <person name="Hafez N."/>
            <person name="Hagopian D."/>
            <person name="Hagos B."/>
            <person name="Hall J."/>
            <person name="Hatcher B."/>
            <person name="Heller A."/>
            <person name="Higgins H."/>
            <person name="Honan T."/>
            <person name="Horn A."/>
            <person name="Houde N."/>
            <person name="Hughes L."/>
            <person name="Hulme W."/>
            <person name="Husby E."/>
            <person name="Iliev I."/>
            <person name="Jaffe D."/>
            <person name="Jones C."/>
            <person name="Kamal M."/>
            <person name="Kamat A."/>
            <person name="Kamvysselis M."/>
            <person name="Karlsson E."/>
            <person name="Kells C."/>
            <person name="Kieu A."/>
            <person name="Kisner P."/>
            <person name="Kodira C."/>
            <person name="Kulbokas E."/>
            <person name="Labutti K."/>
            <person name="Lama D."/>
            <person name="Landers T."/>
            <person name="Leger J."/>
            <person name="Levine S."/>
            <person name="Lewis D."/>
            <person name="Lewis T."/>
            <person name="Lindblad-toh K."/>
            <person name="Liu X."/>
            <person name="Lokyitsang T."/>
            <person name="Lokyitsang Y."/>
            <person name="Lucien O."/>
            <person name="Lui A."/>
            <person name="Ma L.J."/>
            <person name="Mabbitt R."/>
            <person name="Macdonald J."/>
            <person name="Maclean C."/>
            <person name="Major J."/>
            <person name="Manning J."/>
            <person name="Marabella R."/>
            <person name="Maru K."/>
            <person name="Matthews C."/>
            <person name="Mauceli E."/>
            <person name="Mccarthy M."/>
            <person name="Mcdonough S."/>
            <person name="Mcghee T."/>
            <person name="Meldrim J."/>
            <person name="Meneus L."/>
            <person name="Mesirov J."/>
            <person name="Mihalev A."/>
            <person name="Mihova T."/>
            <person name="Mikkelsen T."/>
            <person name="Mlenga V."/>
            <person name="Moru K."/>
            <person name="Mozes J."/>
            <person name="Mulrain L."/>
            <person name="Munson G."/>
            <person name="Naylor J."/>
            <person name="Newes C."/>
            <person name="Nguyen C."/>
            <person name="Nguyen N."/>
            <person name="Nguyen T."/>
            <person name="Nicol R."/>
            <person name="Nielsen C."/>
            <person name="Nizzari M."/>
            <person name="Norbu C."/>
            <person name="Norbu N."/>
            <person name="O'donnell P."/>
            <person name="Okoawo O."/>
            <person name="O'leary S."/>
            <person name="Omotosho B."/>
            <person name="O'neill K."/>
            <person name="Osman S."/>
            <person name="Parker S."/>
            <person name="Perrin D."/>
            <person name="Phunkhang P."/>
            <person name="Piqani B."/>
            <person name="Purcell S."/>
            <person name="Rachupka T."/>
            <person name="Ramasamy U."/>
            <person name="Rameau R."/>
            <person name="Ray V."/>
            <person name="Raymond C."/>
            <person name="Retta R."/>
            <person name="Richardson S."/>
            <person name="Rise C."/>
            <person name="Rodriguez J."/>
            <person name="Rogers J."/>
            <person name="Rogov P."/>
            <person name="Rutman M."/>
            <person name="Schupbach R."/>
            <person name="Seaman C."/>
            <person name="Settipalli S."/>
            <person name="Sharpe T."/>
            <person name="Sheridan J."/>
            <person name="Sherpa N."/>
            <person name="Shi J."/>
            <person name="Smirnov S."/>
            <person name="Smith C."/>
            <person name="Sougnez C."/>
            <person name="Spencer B."/>
            <person name="Stalker J."/>
            <person name="Stange-thomann N."/>
            <person name="Stavropoulos S."/>
            <person name="Stetson K."/>
            <person name="Stone C."/>
            <person name="Stone S."/>
            <person name="Stubbs M."/>
            <person name="Talamas J."/>
            <person name="Tchuinga P."/>
            <person name="Tenzing P."/>
            <person name="Tesfaye S."/>
            <person name="Theodore J."/>
            <person name="Thoulutsang Y."/>
            <person name="Topham K."/>
            <person name="Towey S."/>
            <person name="Tsamla T."/>
            <person name="Tsomo N."/>
            <person name="Vallee D."/>
            <person name="Vassiliev H."/>
            <person name="Venkataraman V."/>
            <person name="Vinson J."/>
            <person name="Vo A."/>
            <person name="Wade C."/>
            <person name="Wang S."/>
            <person name="Wangchuk T."/>
            <person name="Wangdi T."/>
            <person name="Whittaker C."/>
            <person name="Wilkinson J."/>
            <person name="Wu Y."/>
            <person name="Wyman D."/>
            <person name="Yadav S."/>
            <person name="Yang S."/>
            <person name="Yang X."/>
            <person name="Yeager S."/>
            <person name="Yee E."/>
            <person name="Young G."/>
            <person name="Zainoun J."/>
            <person name="Zembeck L."/>
            <person name="Zimmer A."/>
            <person name="Zody M."/>
            <person name="Lander E."/>
        </authorList>
    </citation>
    <scope>NUCLEOTIDE SEQUENCE [LARGE SCALE GENOMIC DNA]</scope>
</reference>
<feature type="transmembrane region" description="Helical" evidence="1">
    <location>
        <begin position="251"/>
        <end position="270"/>
    </location>
</feature>
<dbReference type="Ensembl" id="ENSCSAVT00000008213.1">
    <property type="protein sequence ID" value="ENSCSAVP00000008105.1"/>
    <property type="gene ID" value="ENSCSAVG00000004821.1"/>
</dbReference>
<evidence type="ECO:0000313" key="2">
    <source>
        <dbReference type="Ensembl" id="ENSCSAVP00000008105.1"/>
    </source>
</evidence>
<dbReference type="PANTHER" id="PTHR12740">
    <property type="entry name" value="JNK1/MAPK8-ASSOCIATED MEMBRANE PROTEIN"/>
    <property type="match status" value="1"/>
</dbReference>
<dbReference type="InterPro" id="IPR008485">
    <property type="entry name" value="JAMP"/>
</dbReference>
<sequence length="313" mass="35634">MESENFLELCTGRYCGRIKNDTNVWGECTACPIGFRTDELKLCQKCVNSPELYHWMYLGFMAILPLSLNWLCILSNYSVWSSPAVIVQMISSFIESCMAALFALLVYEPKGSLNLVSCPVVQISDWYTVFFNPTVKYTTTIFCGQEAVYPLYSIIFVCYLLSLGLMVVIRPIAYYLIPRNLRTKMYTKTLYATLYLHPILVAIHAVFAGLIYYSFPYLTVLATMVAMVKYYVGCDAMTIQSIFGQGRGQHIFVLIWHLLVLCAAVIPIILTSYPALTFQNLLFLLCTPFPLVFFLLTEHFSDPKNIAHEMVIT</sequence>
<evidence type="ECO:0000256" key="1">
    <source>
        <dbReference type="SAM" id="Phobius"/>
    </source>
</evidence>
<reference evidence="2" key="3">
    <citation type="submission" date="2025-09" db="UniProtKB">
        <authorList>
            <consortium name="Ensembl"/>
        </authorList>
    </citation>
    <scope>IDENTIFICATION</scope>
</reference>
<dbReference type="GO" id="GO:0016020">
    <property type="term" value="C:membrane"/>
    <property type="evidence" value="ECO:0007669"/>
    <property type="project" value="InterPro"/>
</dbReference>
<feature type="transmembrane region" description="Helical" evidence="1">
    <location>
        <begin position="154"/>
        <end position="177"/>
    </location>
</feature>
<organism evidence="2 3">
    <name type="scientific">Ciona savignyi</name>
    <name type="common">Pacific transparent sea squirt</name>
    <dbReference type="NCBI Taxonomy" id="51511"/>
    <lineage>
        <taxon>Eukaryota</taxon>
        <taxon>Metazoa</taxon>
        <taxon>Chordata</taxon>
        <taxon>Tunicata</taxon>
        <taxon>Ascidiacea</taxon>
        <taxon>Phlebobranchia</taxon>
        <taxon>Cionidae</taxon>
        <taxon>Ciona</taxon>
    </lineage>
</organism>
<evidence type="ECO:0008006" key="4">
    <source>
        <dbReference type="Google" id="ProtNLM"/>
    </source>
</evidence>
<feature type="transmembrane region" description="Helical" evidence="1">
    <location>
        <begin position="55"/>
        <end position="73"/>
    </location>
</feature>
<feature type="transmembrane region" description="Helical" evidence="1">
    <location>
        <begin position="276"/>
        <end position="296"/>
    </location>
</feature>
<dbReference type="AlphaFoldDB" id="H2YRZ5"/>
<dbReference type="FunCoup" id="H2YRZ5">
    <property type="interactions" value="90"/>
</dbReference>
<reference evidence="2" key="2">
    <citation type="submission" date="2025-08" db="UniProtKB">
        <authorList>
            <consortium name="Ensembl"/>
        </authorList>
    </citation>
    <scope>IDENTIFICATION</scope>
</reference>
<dbReference type="GO" id="GO:0006986">
    <property type="term" value="P:response to unfolded protein"/>
    <property type="evidence" value="ECO:0007669"/>
    <property type="project" value="InterPro"/>
</dbReference>